<keyword evidence="2" id="KW-1185">Reference proteome</keyword>
<evidence type="ECO:0000313" key="1">
    <source>
        <dbReference type="EMBL" id="KAF9792028.1"/>
    </source>
</evidence>
<organism evidence="1 2">
    <name type="scientific">Thelephora terrestris</name>
    <dbReference type="NCBI Taxonomy" id="56493"/>
    <lineage>
        <taxon>Eukaryota</taxon>
        <taxon>Fungi</taxon>
        <taxon>Dikarya</taxon>
        <taxon>Basidiomycota</taxon>
        <taxon>Agaricomycotina</taxon>
        <taxon>Agaricomycetes</taxon>
        <taxon>Thelephorales</taxon>
        <taxon>Thelephoraceae</taxon>
        <taxon>Thelephora</taxon>
    </lineage>
</organism>
<accession>A0A9P6HNY6</accession>
<sequence length="285" mass="32245">MNISLHADRDNEYAGQHFNLDAATVQVRFEPRPAQPNSQGLIPFVALGPFASSHHPCFSHSPIVTLMIRHNPLCMLSLIPSLLMATLFRIATRLHSIPLLVLSVRVTKLLRFVPDDLEYESSRQLELAMNLNNRALVPGRESNGNCVTEHSDACETFRFRVSSNYDLVYSHLRRTRSGLFIQRAQSVQGFNRPRVRSSTRFMTVMAPRESHHQKCELGCQQSERVDVSVSPPFVHNGPNMSLLKSWGSTPTAVVFSFPHDTESYVSFSGSGDRYLRNYSTELRRS</sequence>
<protein>
    <submittedName>
        <fullName evidence="1">Uncharacterized protein</fullName>
    </submittedName>
</protein>
<reference evidence="1" key="2">
    <citation type="submission" date="2020-11" db="EMBL/GenBank/DDBJ databases">
        <authorList>
            <consortium name="DOE Joint Genome Institute"/>
            <person name="Kuo A."/>
            <person name="Miyauchi S."/>
            <person name="Kiss E."/>
            <person name="Drula E."/>
            <person name="Kohler A."/>
            <person name="Sanchez-Garcia M."/>
            <person name="Andreopoulos B."/>
            <person name="Barry K.W."/>
            <person name="Bonito G."/>
            <person name="Buee M."/>
            <person name="Carver A."/>
            <person name="Chen C."/>
            <person name="Cichocki N."/>
            <person name="Clum A."/>
            <person name="Culley D."/>
            <person name="Crous P.W."/>
            <person name="Fauchery L."/>
            <person name="Girlanda M."/>
            <person name="Hayes R."/>
            <person name="Keri Z."/>
            <person name="Labutti K."/>
            <person name="Lipzen A."/>
            <person name="Lombard V."/>
            <person name="Magnuson J."/>
            <person name="Maillard F."/>
            <person name="Morin E."/>
            <person name="Murat C."/>
            <person name="Nolan M."/>
            <person name="Ohm R."/>
            <person name="Pangilinan J."/>
            <person name="Pereira M."/>
            <person name="Perotto S."/>
            <person name="Peter M."/>
            <person name="Riley R."/>
            <person name="Sitrit Y."/>
            <person name="Stielow B."/>
            <person name="Szollosi G."/>
            <person name="Zifcakova L."/>
            <person name="Stursova M."/>
            <person name="Spatafora J.W."/>
            <person name="Tedersoo L."/>
            <person name="Vaario L.-M."/>
            <person name="Yamada A."/>
            <person name="Yan M."/>
            <person name="Wang P."/>
            <person name="Xu J."/>
            <person name="Bruns T."/>
            <person name="Baldrian P."/>
            <person name="Vilgalys R."/>
            <person name="Henrissat B."/>
            <person name="Grigoriev I.V."/>
            <person name="Hibbett D."/>
            <person name="Nagy L.G."/>
            <person name="Martin F.M."/>
        </authorList>
    </citation>
    <scope>NUCLEOTIDE SEQUENCE</scope>
    <source>
        <strain evidence="1">UH-Tt-Lm1</strain>
    </source>
</reference>
<gene>
    <name evidence="1" type="ORF">BJ322DRAFT_7676</name>
</gene>
<dbReference type="AlphaFoldDB" id="A0A9P6HNY6"/>
<proteinExistence type="predicted"/>
<evidence type="ECO:0000313" key="2">
    <source>
        <dbReference type="Proteomes" id="UP000736335"/>
    </source>
</evidence>
<reference evidence="1" key="1">
    <citation type="journal article" date="2020" name="Nat. Commun.">
        <title>Large-scale genome sequencing of mycorrhizal fungi provides insights into the early evolution of symbiotic traits.</title>
        <authorList>
            <person name="Miyauchi S."/>
            <person name="Kiss E."/>
            <person name="Kuo A."/>
            <person name="Drula E."/>
            <person name="Kohler A."/>
            <person name="Sanchez-Garcia M."/>
            <person name="Morin E."/>
            <person name="Andreopoulos B."/>
            <person name="Barry K.W."/>
            <person name="Bonito G."/>
            <person name="Buee M."/>
            <person name="Carver A."/>
            <person name="Chen C."/>
            <person name="Cichocki N."/>
            <person name="Clum A."/>
            <person name="Culley D."/>
            <person name="Crous P.W."/>
            <person name="Fauchery L."/>
            <person name="Girlanda M."/>
            <person name="Hayes R.D."/>
            <person name="Keri Z."/>
            <person name="LaButti K."/>
            <person name="Lipzen A."/>
            <person name="Lombard V."/>
            <person name="Magnuson J."/>
            <person name="Maillard F."/>
            <person name="Murat C."/>
            <person name="Nolan M."/>
            <person name="Ohm R.A."/>
            <person name="Pangilinan J."/>
            <person name="Pereira M.F."/>
            <person name="Perotto S."/>
            <person name="Peter M."/>
            <person name="Pfister S."/>
            <person name="Riley R."/>
            <person name="Sitrit Y."/>
            <person name="Stielow J.B."/>
            <person name="Szollosi G."/>
            <person name="Zifcakova L."/>
            <person name="Stursova M."/>
            <person name="Spatafora J.W."/>
            <person name="Tedersoo L."/>
            <person name="Vaario L.M."/>
            <person name="Yamada A."/>
            <person name="Yan M."/>
            <person name="Wang P."/>
            <person name="Xu J."/>
            <person name="Bruns T."/>
            <person name="Baldrian P."/>
            <person name="Vilgalys R."/>
            <person name="Dunand C."/>
            <person name="Henrissat B."/>
            <person name="Grigoriev I.V."/>
            <person name="Hibbett D."/>
            <person name="Nagy L.G."/>
            <person name="Martin F.M."/>
        </authorList>
    </citation>
    <scope>NUCLEOTIDE SEQUENCE</scope>
    <source>
        <strain evidence="1">UH-Tt-Lm1</strain>
    </source>
</reference>
<dbReference type="Proteomes" id="UP000736335">
    <property type="component" value="Unassembled WGS sequence"/>
</dbReference>
<dbReference type="EMBL" id="WIUZ02000001">
    <property type="protein sequence ID" value="KAF9792028.1"/>
    <property type="molecule type" value="Genomic_DNA"/>
</dbReference>
<name>A0A9P6HNY6_9AGAM</name>
<comment type="caution">
    <text evidence="1">The sequence shown here is derived from an EMBL/GenBank/DDBJ whole genome shotgun (WGS) entry which is preliminary data.</text>
</comment>